<evidence type="ECO:0000313" key="2">
    <source>
        <dbReference type="Proteomes" id="UP000183832"/>
    </source>
</evidence>
<keyword evidence="2" id="KW-1185">Reference proteome</keyword>
<protein>
    <submittedName>
        <fullName evidence="1">CLUMA_CG012274, isoform A</fullName>
    </submittedName>
</protein>
<accession>A0A1J1IHT2</accession>
<organism evidence="1 2">
    <name type="scientific">Clunio marinus</name>
    <dbReference type="NCBI Taxonomy" id="568069"/>
    <lineage>
        <taxon>Eukaryota</taxon>
        <taxon>Metazoa</taxon>
        <taxon>Ecdysozoa</taxon>
        <taxon>Arthropoda</taxon>
        <taxon>Hexapoda</taxon>
        <taxon>Insecta</taxon>
        <taxon>Pterygota</taxon>
        <taxon>Neoptera</taxon>
        <taxon>Endopterygota</taxon>
        <taxon>Diptera</taxon>
        <taxon>Nematocera</taxon>
        <taxon>Chironomoidea</taxon>
        <taxon>Chironomidae</taxon>
        <taxon>Clunio</taxon>
    </lineage>
</organism>
<dbReference type="EMBL" id="CVRI01000048">
    <property type="protein sequence ID" value="CRK99092.1"/>
    <property type="molecule type" value="Genomic_DNA"/>
</dbReference>
<dbReference type="Proteomes" id="UP000183832">
    <property type="component" value="Unassembled WGS sequence"/>
</dbReference>
<dbReference type="AlphaFoldDB" id="A0A1J1IHT2"/>
<gene>
    <name evidence="1" type="ORF">CLUMA_CG012274</name>
</gene>
<sequence length="95" mass="11102">MRAADNFILLIKLPYAFSLLMTHKCDGWVKNDFGNSYNKKNIDFTRLQQDCKAQDKFVCIQILLLLLCLLEAVAVGQENIYKRELFKNIKEDEEV</sequence>
<name>A0A1J1IHT2_9DIPT</name>
<evidence type="ECO:0000313" key="1">
    <source>
        <dbReference type="EMBL" id="CRK99092.1"/>
    </source>
</evidence>
<proteinExistence type="predicted"/>
<reference evidence="1 2" key="1">
    <citation type="submission" date="2015-04" db="EMBL/GenBank/DDBJ databases">
        <authorList>
            <person name="Syromyatnikov M.Y."/>
            <person name="Popov V.N."/>
        </authorList>
    </citation>
    <scope>NUCLEOTIDE SEQUENCE [LARGE SCALE GENOMIC DNA]</scope>
</reference>